<organism evidence="2 3">
    <name type="scientific">Marinococcus luteus</name>
    <dbReference type="NCBI Taxonomy" id="1122204"/>
    <lineage>
        <taxon>Bacteria</taxon>
        <taxon>Bacillati</taxon>
        <taxon>Bacillota</taxon>
        <taxon>Bacilli</taxon>
        <taxon>Bacillales</taxon>
        <taxon>Bacillaceae</taxon>
        <taxon>Marinococcus</taxon>
    </lineage>
</organism>
<dbReference type="PROSITE" id="PS51186">
    <property type="entry name" value="GNAT"/>
    <property type="match status" value="2"/>
</dbReference>
<dbReference type="Pfam" id="PF00583">
    <property type="entry name" value="Acetyltransf_1"/>
    <property type="match status" value="1"/>
</dbReference>
<dbReference type="Proteomes" id="UP000199488">
    <property type="component" value="Unassembled WGS sequence"/>
</dbReference>
<dbReference type="InterPro" id="IPR016181">
    <property type="entry name" value="Acyl_CoA_acyltransferase"/>
</dbReference>
<protein>
    <submittedName>
        <fullName evidence="2">Acetyltransferase (GNAT) domain-containing protein</fullName>
    </submittedName>
</protein>
<gene>
    <name evidence="2" type="ORF">SAMN05421781_1606</name>
</gene>
<dbReference type="Gene3D" id="3.40.630.90">
    <property type="match status" value="1"/>
</dbReference>
<sequence length="282" mass="31135">MELAMHRLTENDIPSLVELPREAGWDYDEAEMKAVLASGVVYGHKTPEGKVVSSSAVIRYKETATLGLVIVREACRQRGLAREAVQACLDILPADTGVMLFATEEGKPLYRQLGFEEAGTVHKYTAPGHVGKKNSPGQPYNIKAYKASDWQSVKQLDREAFGDDRDVFLHYRLNQAHQCLVLKDDQNHLIGFALSIWHEGQLLIGPVTASGGREATALIEQLIEAHPAKIRIDLTAETGIITAMLEKYGFEKQSEPPMMARYPKNLGSRDGALYAIASQIFG</sequence>
<dbReference type="InterPro" id="IPR000182">
    <property type="entry name" value="GNAT_dom"/>
</dbReference>
<evidence type="ECO:0000313" key="2">
    <source>
        <dbReference type="EMBL" id="SDW52219.1"/>
    </source>
</evidence>
<reference evidence="2 3" key="1">
    <citation type="submission" date="2016-10" db="EMBL/GenBank/DDBJ databases">
        <authorList>
            <person name="de Groot N.N."/>
        </authorList>
    </citation>
    <scope>NUCLEOTIDE SEQUENCE [LARGE SCALE GENOMIC DNA]</scope>
    <source>
        <strain evidence="2 3">DSM 23126</strain>
    </source>
</reference>
<dbReference type="AlphaFoldDB" id="A0A1H2U9F3"/>
<keyword evidence="3" id="KW-1185">Reference proteome</keyword>
<dbReference type="PANTHER" id="PTHR47237">
    <property type="entry name" value="SLL0310 PROTEIN"/>
    <property type="match status" value="1"/>
</dbReference>
<keyword evidence="2" id="KW-0808">Transferase</keyword>
<dbReference type="STRING" id="1122204.SAMN05421781_1606"/>
<dbReference type="OrthoDB" id="8453373at2"/>
<accession>A0A1H2U9F3</accession>
<dbReference type="EMBL" id="FNNC01000003">
    <property type="protein sequence ID" value="SDW52219.1"/>
    <property type="molecule type" value="Genomic_DNA"/>
</dbReference>
<dbReference type="RefSeq" id="WP_091613504.1">
    <property type="nucleotide sequence ID" value="NZ_FNNC01000003.1"/>
</dbReference>
<dbReference type="PANTHER" id="PTHR47237:SF2">
    <property type="entry name" value="BLL4206 PROTEIN"/>
    <property type="match status" value="1"/>
</dbReference>
<dbReference type="InterPro" id="IPR041496">
    <property type="entry name" value="YitH/HolE_GNAT"/>
</dbReference>
<feature type="domain" description="N-acetyltransferase" evidence="1">
    <location>
        <begin position="3"/>
        <end position="137"/>
    </location>
</feature>
<evidence type="ECO:0000313" key="3">
    <source>
        <dbReference type="Proteomes" id="UP000199488"/>
    </source>
</evidence>
<proteinExistence type="predicted"/>
<dbReference type="SUPFAM" id="SSF55729">
    <property type="entry name" value="Acyl-CoA N-acyltransferases (Nat)"/>
    <property type="match status" value="1"/>
</dbReference>
<feature type="domain" description="N-acetyltransferase" evidence="1">
    <location>
        <begin position="140"/>
        <end position="267"/>
    </location>
</feature>
<name>A0A1H2U9F3_9BACI</name>
<dbReference type="GO" id="GO:0016747">
    <property type="term" value="F:acyltransferase activity, transferring groups other than amino-acyl groups"/>
    <property type="evidence" value="ECO:0007669"/>
    <property type="project" value="InterPro"/>
</dbReference>
<dbReference type="Pfam" id="PF18014">
    <property type="entry name" value="Acetyltransf_18"/>
    <property type="match status" value="1"/>
</dbReference>
<evidence type="ECO:0000259" key="1">
    <source>
        <dbReference type="PROSITE" id="PS51186"/>
    </source>
</evidence>
<dbReference type="Gene3D" id="3.40.630.30">
    <property type="match status" value="1"/>
</dbReference>
<dbReference type="InterPro" id="IPR052729">
    <property type="entry name" value="Acyl/Acetyltrans_Enzymes"/>
</dbReference>